<dbReference type="Pfam" id="PF13246">
    <property type="entry name" value="Cation_ATPase"/>
    <property type="match status" value="1"/>
</dbReference>
<feature type="transmembrane region" description="Helical" evidence="16">
    <location>
        <begin position="406"/>
        <end position="424"/>
    </location>
</feature>
<keyword evidence="14 16" id="KW-0472">Membrane</keyword>
<sequence>MADPVVLVKMLGVLLAVGLLLALVFWLYRYVQYRRAVRLSQMRWLHYESDVMANTSERRMDWPSMKPLMLSPIPEERGRESMESLSSVRRDLRASAVSFVSSARDDPTLVSSSALDTLALALQTDLVDGLDPNRPRDLELRARWFGRNALATPRSKTLWDLMFAAAFQDSTNVMLMAAGVASLALGMYGAKDGSSASTATAWVEGACVLIAVSAIVVVTALTEFKKEAQFQQLSRASNDPIISVVRGGTQQQVLKSTLLVGDVVVLRTGDIVPADGVVLAAHALRIDESMLTGESEAVAKQAQRDVVWSGTSVVDGSGRLLVLAVGDRTQEGALLRLAQGASFDHVSTCAPEGAVSIEMGEPSYHNLASPTGSKAVAQEHRSAASRDMRTPMALKLERLNLTMGKIGAVVATLVFVVLSVRFSINTFLGDNASTWNARFISDYISFFILAVTILVVAIPEGLPLAVVIALTVAVRRMLKENNLVRHLYACETAGNATILCTDKTGTLTTNEMSVTALWMHSLTGASASWRDQLQHLGATPRELFELSLAINSTAEIVAPSDDQRECVVGSASEGALLRCLRDELHVDYRTVRQSPQYHIDRVVPFSSVHKFMATELTVKTARHGDLSSQSSTSRLVLVKGAPEVVLPRCSALLTVANQVVPIEMTTVNAVVQAYSSSGRRTLCLAYRRDDSQQKDPICCLEASSLVCLAIVGIEDPMRPEVPRAISCCQSAGVRVCMVTGDNALTASSIARQCGILPANADSSMVMEASVFRQRVLIPGTDGHPNGGEIDEDAFDEVWPSLRVLARATPLDKYVLVRGLKATTRTQYGPQLVAVTGDGTNDAPALKTAHVGFAMGRGGTEVAKRASDIVVLDDNVLSIVRAIEWGRNVYDAIAKFLQFQLTVISVAVTLAVVGSIALSASPLTATQILWVNLFMDAFVSLSLATERPTASVMARAPHSIDTPLISARMAKHIVGQSLFQIAALLILRFSWRETTEGVTSTVVFNTFAWMQLFNQFNCRRIDDDLNILRGAGANRALLIGWPMQAGLQVAAYVPLSWILVASAEYVAVMTPRASTASATPPAALQRVVAIDALDSKSLDHTKKKNPKKSARKQPGDVSLRDLYRYATTKELALLALGCLSAAASGALYPCMALIFGHVITAFEPFDRDAVNRAALQYFQVAVGLFVTDFASAALFAALAEGQVRTLRQRALRHLLHLDVQWYDARSNAILQLSSRITGDTLKIKDGMGQKLGDAIKFAAQFLVGYTIGFTKSWDLALVMCTMTPFMVGTMSYLLNMLRTNAQRSQQLYAEAGAVAEETLASMRTVSSLNAEQRATDRYQEKVLTVEDANVALFRRAAFYNGIYTAALWLMNAVGLWYGGYKVYHSEMAPSTGTHEELMQIPDGVYRGMYELQAKQEEEERHESDASAGGNTQAKDGAVPKSSGDAKEKGAQRSLPASSAEETSSETLSEASSPSKFTLRDAMEFSSPEKPLLVTGIAGAIVQGFSFPVSALLISEVVATMTRLFAEYRQSGDDSQLAQIKSHISEYAYGYLGFAVAMGLAHATQIVCFRTMAAKLTTRLRMLHFRSLCSQDIAFFDKPAHGTGALTSDLATNALKVSLVSGDSQGRLVYAVTMFVAAIFISFLTGSWLLSFILLAIFPLVIIGEVIRTRQMRNALLHTDQLGEAGAVASQALTNVRTVMALGIEDKMCANFAATLEKPYQVGKKEAKMNGAAIGYSSFVIFATYALVFWYGGKLVHDGKISFKELLRSLMAIIMSSQGIGFALSWLGEAQHAFNAGSAILRIRDYPRSINTLDRGTDTREELTTVQGRLEFRDVTFRYPTRPEVTVLDGFNLSVEPNQTIGICGPMFYLLL</sequence>
<dbReference type="GO" id="GO:0005524">
    <property type="term" value="F:ATP binding"/>
    <property type="evidence" value="ECO:0007669"/>
    <property type="project" value="UniProtKB-KW"/>
</dbReference>
<dbReference type="GO" id="GO:0046872">
    <property type="term" value="F:metal ion binding"/>
    <property type="evidence" value="ECO:0007669"/>
    <property type="project" value="UniProtKB-KW"/>
</dbReference>
<dbReference type="InterPro" id="IPR023299">
    <property type="entry name" value="ATPase_P-typ_cyto_dom_N"/>
</dbReference>
<dbReference type="Pfam" id="PF00690">
    <property type="entry name" value="Cation_ATPase_N"/>
    <property type="match status" value="1"/>
</dbReference>
<dbReference type="Pfam" id="PF00122">
    <property type="entry name" value="E1-E2_ATPase"/>
    <property type="match status" value="1"/>
</dbReference>
<dbReference type="Gene3D" id="3.40.1110.10">
    <property type="entry name" value="Calcium-transporting ATPase, cytoplasmic domain N"/>
    <property type="match status" value="1"/>
</dbReference>
<feature type="compositionally biased region" description="Low complexity" evidence="15">
    <location>
        <begin position="1452"/>
        <end position="1473"/>
    </location>
</feature>
<feature type="region of interest" description="Disordered" evidence="15">
    <location>
        <begin position="1413"/>
        <end position="1473"/>
    </location>
</feature>
<keyword evidence="19" id="KW-1185">Reference proteome</keyword>
<dbReference type="InterPro" id="IPR059000">
    <property type="entry name" value="ATPase_P-type_domA"/>
</dbReference>
<dbReference type="PANTHER" id="PTHR24093">
    <property type="entry name" value="CATION TRANSPORTING ATPASE"/>
    <property type="match status" value="1"/>
</dbReference>
<dbReference type="SFLD" id="SFLDS00003">
    <property type="entry name" value="Haloacid_Dehalogenase"/>
    <property type="match status" value="1"/>
</dbReference>
<comment type="caution">
    <text evidence="18">The sequence shown here is derived from an EMBL/GenBank/DDBJ whole genome shotgun (WGS) entry which is preliminary data.</text>
</comment>
<dbReference type="PANTHER" id="PTHR24093:SF369">
    <property type="entry name" value="CALCIUM-TRANSPORTING ATPASE"/>
    <property type="match status" value="1"/>
</dbReference>
<dbReference type="SFLD" id="SFLDF00027">
    <property type="entry name" value="p-type_atpase"/>
    <property type="match status" value="1"/>
</dbReference>
<keyword evidence="13" id="KW-0406">Ion transport</keyword>
<proteinExistence type="predicted"/>
<keyword evidence="6" id="KW-0547">Nucleotide-binding</keyword>
<feature type="transmembrane region" description="Helical" evidence="16">
    <location>
        <begin position="1250"/>
        <end position="1268"/>
    </location>
</feature>
<dbReference type="CDD" id="cd18578">
    <property type="entry name" value="ABC_6TM_Pgp_ABCB1_D2_like"/>
    <property type="match status" value="1"/>
</dbReference>
<dbReference type="GO" id="GO:0012505">
    <property type="term" value="C:endomembrane system"/>
    <property type="evidence" value="ECO:0007669"/>
    <property type="project" value="UniProtKB-SubCell"/>
</dbReference>
<feature type="transmembrane region" description="Helical" evidence="16">
    <location>
        <begin position="1490"/>
        <end position="1512"/>
    </location>
</feature>
<evidence type="ECO:0000313" key="18">
    <source>
        <dbReference type="EMBL" id="KAJ0409590.1"/>
    </source>
</evidence>
<dbReference type="PRINTS" id="PR00119">
    <property type="entry name" value="CATATPASE"/>
</dbReference>
<feature type="transmembrane region" description="Helical" evidence="16">
    <location>
        <begin position="926"/>
        <end position="944"/>
    </location>
</feature>
<reference evidence="18" key="1">
    <citation type="submission" date="2021-12" db="EMBL/GenBank/DDBJ databases">
        <title>Prjna785345.</title>
        <authorList>
            <person name="Rujirawat T."/>
            <person name="Krajaejun T."/>
        </authorList>
    </citation>
    <scope>NUCLEOTIDE SEQUENCE</scope>
    <source>
        <strain evidence="18">Pi057C3</strain>
    </source>
</reference>
<comment type="subcellular location">
    <subcellularLocation>
        <location evidence="1">Endomembrane system</location>
        <topology evidence="1">Multi-pass membrane protein</topology>
    </subcellularLocation>
</comment>
<dbReference type="InterPro" id="IPR008250">
    <property type="entry name" value="ATPase_P-typ_transduc_dom_A_sf"/>
</dbReference>
<dbReference type="InterPro" id="IPR001757">
    <property type="entry name" value="P_typ_ATPase"/>
</dbReference>
<dbReference type="PROSITE" id="PS50929">
    <property type="entry name" value="ABC_TM1F"/>
    <property type="match status" value="2"/>
</dbReference>
<dbReference type="EC" id="7.2.2.8" evidence="2"/>
<dbReference type="Gene3D" id="3.40.50.300">
    <property type="entry name" value="P-loop containing nucleotide triphosphate hydrolases"/>
    <property type="match status" value="1"/>
</dbReference>
<evidence type="ECO:0000256" key="11">
    <source>
        <dbReference type="ARBA" id="ARBA00022989"/>
    </source>
</evidence>
<feature type="domain" description="ABC transmembrane type-1" evidence="17">
    <location>
        <begin position="1134"/>
        <end position="1390"/>
    </location>
</feature>
<evidence type="ECO:0000256" key="12">
    <source>
        <dbReference type="ARBA" id="ARBA00023008"/>
    </source>
</evidence>
<evidence type="ECO:0000313" key="19">
    <source>
        <dbReference type="Proteomes" id="UP001209570"/>
    </source>
</evidence>
<dbReference type="GO" id="GO:0016887">
    <property type="term" value="F:ATP hydrolysis activity"/>
    <property type="evidence" value="ECO:0007669"/>
    <property type="project" value="InterPro"/>
</dbReference>
<evidence type="ECO:0000259" key="17">
    <source>
        <dbReference type="PROSITE" id="PS50929"/>
    </source>
</evidence>
<dbReference type="EMBL" id="JAKCXM010000003">
    <property type="protein sequence ID" value="KAJ0409590.1"/>
    <property type="molecule type" value="Genomic_DNA"/>
</dbReference>
<dbReference type="GO" id="GO:0140581">
    <property type="term" value="F:P-type monovalent copper transporter activity"/>
    <property type="evidence" value="ECO:0007669"/>
    <property type="project" value="UniProtKB-EC"/>
</dbReference>
<name>A0AAD5LQD7_PYTIN</name>
<accession>A0AAD5LQD7</accession>
<dbReference type="SUPFAM" id="SSF81665">
    <property type="entry name" value="Calcium ATPase, transmembrane domain M"/>
    <property type="match status" value="1"/>
</dbReference>
<evidence type="ECO:0000256" key="15">
    <source>
        <dbReference type="SAM" id="MobiDB-lite"/>
    </source>
</evidence>
<evidence type="ECO:0000256" key="13">
    <source>
        <dbReference type="ARBA" id="ARBA00023065"/>
    </source>
</evidence>
<dbReference type="SUPFAM" id="SSF81653">
    <property type="entry name" value="Calcium ATPase, transduction domain A"/>
    <property type="match status" value="1"/>
</dbReference>
<feature type="transmembrane region" description="Helical" evidence="16">
    <location>
        <begin position="172"/>
        <end position="190"/>
    </location>
</feature>
<dbReference type="InterPro" id="IPR023298">
    <property type="entry name" value="ATPase_P-typ_TM_dom_sf"/>
</dbReference>
<keyword evidence="10" id="KW-1278">Translocase</keyword>
<dbReference type="GO" id="GO:0140359">
    <property type="term" value="F:ABC-type transporter activity"/>
    <property type="evidence" value="ECO:0007669"/>
    <property type="project" value="InterPro"/>
</dbReference>
<dbReference type="SUPFAM" id="SSF90123">
    <property type="entry name" value="ABC transporter transmembrane region"/>
    <property type="match status" value="2"/>
</dbReference>
<feature type="domain" description="ABC transmembrane type-1" evidence="17">
    <location>
        <begin position="1492"/>
        <end position="1790"/>
    </location>
</feature>
<dbReference type="InterPro" id="IPR004014">
    <property type="entry name" value="ATPase_P-typ_cation-transptr_N"/>
</dbReference>
<feature type="compositionally biased region" description="Basic and acidic residues" evidence="15">
    <location>
        <begin position="1413"/>
        <end position="1423"/>
    </location>
</feature>
<dbReference type="SMART" id="SM00831">
    <property type="entry name" value="Cation_ATPase_N"/>
    <property type="match status" value="1"/>
</dbReference>
<keyword evidence="9" id="KW-0460">Magnesium</keyword>
<dbReference type="SUPFAM" id="SSF56784">
    <property type="entry name" value="HAD-like"/>
    <property type="match status" value="1"/>
</dbReference>
<dbReference type="SFLD" id="SFLDG00002">
    <property type="entry name" value="C1.7:_P-type_atpase_like"/>
    <property type="match status" value="1"/>
</dbReference>
<dbReference type="Pfam" id="PF08282">
    <property type="entry name" value="Hydrolase_3"/>
    <property type="match status" value="1"/>
</dbReference>
<dbReference type="PROSITE" id="PS00154">
    <property type="entry name" value="ATPASE_E1_E2"/>
    <property type="match status" value="1"/>
</dbReference>
<protein>
    <recommendedName>
        <fullName evidence="2">P-type Cu(+) transporter</fullName>
        <ecNumber evidence="2">7.2.2.8</ecNumber>
    </recommendedName>
</protein>
<dbReference type="InterPro" id="IPR018303">
    <property type="entry name" value="ATPase_P-typ_P_site"/>
</dbReference>
<keyword evidence="5" id="KW-0479">Metal-binding</keyword>
<evidence type="ECO:0000256" key="7">
    <source>
        <dbReference type="ARBA" id="ARBA00022796"/>
    </source>
</evidence>
<feature type="transmembrane region" description="Helical" evidence="16">
    <location>
        <begin position="1130"/>
        <end position="1154"/>
    </location>
</feature>
<feature type="transmembrane region" description="Helical" evidence="16">
    <location>
        <begin position="444"/>
        <end position="474"/>
    </location>
</feature>
<evidence type="ECO:0000256" key="4">
    <source>
        <dbReference type="ARBA" id="ARBA00022692"/>
    </source>
</evidence>
<feature type="transmembrane region" description="Helical" evidence="16">
    <location>
        <begin position="202"/>
        <end position="222"/>
    </location>
</feature>
<dbReference type="Gene3D" id="3.40.50.1000">
    <property type="entry name" value="HAD superfamily/HAD-like"/>
    <property type="match status" value="1"/>
</dbReference>
<feature type="transmembrane region" description="Helical" evidence="16">
    <location>
        <begin position="1764"/>
        <end position="1785"/>
    </location>
</feature>
<dbReference type="InterPro" id="IPR023214">
    <property type="entry name" value="HAD_sf"/>
</dbReference>
<feature type="transmembrane region" description="Helical" evidence="16">
    <location>
        <begin position="1626"/>
        <end position="1642"/>
    </location>
</feature>
<dbReference type="InterPro" id="IPR006068">
    <property type="entry name" value="ATPase_P-typ_cation-transptr_C"/>
</dbReference>
<dbReference type="SUPFAM" id="SSF52540">
    <property type="entry name" value="P-loop containing nucleoside triphosphate hydrolases"/>
    <property type="match status" value="1"/>
</dbReference>
<dbReference type="CDD" id="cd18577">
    <property type="entry name" value="ABC_6TM_Pgp_ABCB1_D1_like"/>
    <property type="match status" value="1"/>
</dbReference>
<keyword evidence="3" id="KW-0813">Transport</keyword>
<keyword evidence="4 16" id="KW-0812">Transmembrane</keyword>
<keyword evidence="11 16" id="KW-1133">Transmembrane helix</keyword>
<dbReference type="Pfam" id="PF00664">
    <property type="entry name" value="ABC_membrane"/>
    <property type="match status" value="2"/>
</dbReference>
<dbReference type="Gene3D" id="1.20.1110.10">
    <property type="entry name" value="Calcium-transporting ATPase, transmembrane domain"/>
    <property type="match status" value="2"/>
</dbReference>
<feature type="transmembrane region" description="Helical" evidence="16">
    <location>
        <begin position="1731"/>
        <end position="1749"/>
    </location>
</feature>
<dbReference type="InterPro" id="IPR011527">
    <property type="entry name" value="ABC1_TM_dom"/>
</dbReference>
<dbReference type="FunFam" id="3.40.50.1000:FF:000144">
    <property type="entry name" value="copper-transporting ATPase 1 isoform X2"/>
    <property type="match status" value="1"/>
</dbReference>
<feature type="transmembrane region" description="Helical" evidence="16">
    <location>
        <begin position="900"/>
        <end position="920"/>
    </location>
</feature>
<dbReference type="GO" id="GO:0005886">
    <property type="term" value="C:plasma membrane"/>
    <property type="evidence" value="ECO:0007669"/>
    <property type="project" value="TreeGrafter"/>
</dbReference>
<evidence type="ECO:0000256" key="1">
    <source>
        <dbReference type="ARBA" id="ARBA00004127"/>
    </source>
</evidence>
<evidence type="ECO:0000256" key="8">
    <source>
        <dbReference type="ARBA" id="ARBA00022840"/>
    </source>
</evidence>
<dbReference type="Gene3D" id="2.70.150.10">
    <property type="entry name" value="Calcium-transporting ATPase, cytoplasmic transduction domain A"/>
    <property type="match status" value="1"/>
</dbReference>
<feature type="transmembrane region" description="Helical" evidence="16">
    <location>
        <begin position="1274"/>
        <end position="1293"/>
    </location>
</feature>
<keyword evidence="7" id="KW-0187">Copper transport</keyword>
<evidence type="ECO:0000256" key="9">
    <source>
        <dbReference type="ARBA" id="ARBA00022842"/>
    </source>
</evidence>
<gene>
    <name evidence="18" type="ORF">P43SY_008462</name>
</gene>
<dbReference type="SUPFAM" id="SSF81660">
    <property type="entry name" value="Metal cation-transporting ATPase, ATP-binding domain N"/>
    <property type="match status" value="1"/>
</dbReference>
<dbReference type="GO" id="GO:0005388">
    <property type="term" value="F:P-type calcium transporter activity"/>
    <property type="evidence" value="ECO:0007669"/>
    <property type="project" value="TreeGrafter"/>
</dbReference>
<feature type="transmembrane region" description="Helical" evidence="16">
    <location>
        <begin position="6"/>
        <end position="28"/>
    </location>
</feature>
<dbReference type="InterPro" id="IPR027417">
    <property type="entry name" value="P-loop_NTPase"/>
</dbReference>
<organism evidence="18 19">
    <name type="scientific">Pythium insidiosum</name>
    <name type="common">Pythiosis disease agent</name>
    <dbReference type="NCBI Taxonomy" id="114742"/>
    <lineage>
        <taxon>Eukaryota</taxon>
        <taxon>Sar</taxon>
        <taxon>Stramenopiles</taxon>
        <taxon>Oomycota</taxon>
        <taxon>Peronosporomycetes</taxon>
        <taxon>Pythiales</taxon>
        <taxon>Pythiaceae</taxon>
        <taxon>Pythium</taxon>
    </lineage>
</organism>
<dbReference type="InterPro" id="IPR036640">
    <property type="entry name" value="ABC1_TM_sf"/>
</dbReference>
<evidence type="ECO:0000256" key="3">
    <source>
        <dbReference type="ARBA" id="ARBA00022448"/>
    </source>
</evidence>
<dbReference type="InterPro" id="IPR036412">
    <property type="entry name" value="HAD-like_sf"/>
</dbReference>
<feature type="transmembrane region" description="Helical" evidence="16">
    <location>
        <begin position="1174"/>
        <end position="1198"/>
    </location>
</feature>
<evidence type="ECO:0000256" key="6">
    <source>
        <dbReference type="ARBA" id="ARBA00022741"/>
    </source>
</evidence>
<dbReference type="Proteomes" id="UP001209570">
    <property type="component" value="Unassembled WGS sequence"/>
</dbReference>
<dbReference type="Gene3D" id="1.20.1560.10">
    <property type="entry name" value="ABC transporter type 1, transmembrane domain"/>
    <property type="match status" value="2"/>
</dbReference>
<dbReference type="Pfam" id="PF00689">
    <property type="entry name" value="Cation_ATPase_C"/>
    <property type="match status" value="1"/>
</dbReference>
<evidence type="ECO:0000256" key="10">
    <source>
        <dbReference type="ARBA" id="ARBA00022967"/>
    </source>
</evidence>
<feature type="transmembrane region" description="Helical" evidence="16">
    <location>
        <begin position="1549"/>
        <end position="1571"/>
    </location>
</feature>
<dbReference type="InterPro" id="IPR044492">
    <property type="entry name" value="P_typ_ATPase_HD_dom"/>
</dbReference>
<evidence type="ECO:0000256" key="5">
    <source>
        <dbReference type="ARBA" id="ARBA00022723"/>
    </source>
</evidence>
<evidence type="ECO:0000256" key="14">
    <source>
        <dbReference type="ARBA" id="ARBA00023136"/>
    </source>
</evidence>
<evidence type="ECO:0000256" key="2">
    <source>
        <dbReference type="ARBA" id="ARBA00012517"/>
    </source>
</evidence>
<keyword evidence="12" id="KW-0186">Copper</keyword>
<evidence type="ECO:0000256" key="16">
    <source>
        <dbReference type="SAM" id="Phobius"/>
    </source>
</evidence>
<keyword evidence="8" id="KW-0067">ATP-binding</keyword>
<dbReference type="NCBIfam" id="TIGR01494">
    <property type="entry name" value="ATPase_P-type"/>
    <property type="match status" value="2"/>
</dbReference>